<dbReference type="AlphaFoldDB" id="A0A699ZZI5"/>
<sequence>MVATDGTQLETAFGFMLALLFASRLKKGASVPPRGAKHDAARTGFRVDTPATGALHEPLRLAARRLQTAPGTTAATKNSAIRVALGMVVSPNETQLTFIPAPTFGYAYAPLKPVTWHSAWLTQ</sequence>
<protein>
    <submittedName>
        <fullName evidence="1">Uncharacterized protein</fullName>
    </submittedName>
</protein>
<organism evidence="1 2">
    <name type="scientific">Haematococcus lacustris</name>
    <name type="common">Green alga</name>
    <name type="synonym">Haematococcus pluvialis</name>
    <dbReference type="NCBI Taxonomy" id="44745"/>
    <lineage>
        <taxon>Eukaryota</taxon>
        <taxon>Viridiplantae</taxon>
        <taxon>Chlorophyta</taxon>
        <taxon>core chlorophytes</taxon>
        <taxon>Chlorophyceae</taxon>
        <taxon>CS clade</taxon>
        <taxon>Chlamydomonadales</taxon>
        <taxon>Haematococcaceae</taxon>
        <taxon>Haematococcus</taxon>
    </lineage>
</organism>
<accession>A0A699ZZI5</accession>
<evidence type="ECO:0000313" key="1">
    <source>
        <dbReference type="EMBL" id="GFH26770.1"/>
    </source>
</evidence>
<name>A0A699ZZI5_HAELA</name>
<reference evidence="1 2" key="1">
    <citation type="submission" date="2020-02" db="EMBL/GenBank/DDBJ databases">
        <title>Draft genome sequence of Haematococcus lacustris strain NIES-144.</title>
        <authorList>
            <person name="Morimoto D."/>
            <person name="Nakagawa S."/>
            <person name="Yoshida T."/>
            <person name="Sawayama S."/>
        </authorList>
    </citation>
    <scope>NUCLEOTIDE SEQUENCE [LARGE SCALE GENOMIC DNA]</scope>
    <source>
        <strain evidence="1 2">NIES-144</strain>
    </source>
</reference>
<proteinExistence type="predicted"/>
<keyword evidence="2" id="KW-1185">Reference proteome</keyword>
<comment type="caution">
    <text evidence="1">The sequence shown here is derived from an EMBL/GenBank/DDBJ whole genome shotgun (WGS) entry which is preliminary data.</text>
</comment>
<gene>
    <name evidence="1" type="ORF">HaLaN_24976</name>
</gene>
<dbReference type="EMBL" id="BLLF01003235">
    <property type="protein sequence ID" value="GFH26770.1"/>
    <property type="molecule type" value="Genomic_DNA"/>
</dbReference>
<evidence type="ECO:0000313" key="2">
    <source>
        <dbReference type="Proteomes" id="UP000485058"/>
    </source>
</evidence>
<dbReference type="Proteomes" id="UP000485058">
    <property type="component" value="Unassembled WGS sequence"/>
</dbReference>